<feature type="chain" id="PRO_5046241029" description="alpha-L-fucosidase" evidence="7">
    <location>
        <begin position="29"/>
        <end position="511"/>
    </location>
</feature>
<dbReference type="Pfam" id="PF01120">
    <property type="entry name" value="Alpha_L_fucos"/>
    <property type="match status" value="1"/>
</dbReference>
<evidence type="ECO:0000256" key="7">
    <source>
        <dbReference type="SAM" id="SignalP"/>
    </source>
</evidence>
<dbReference type="SMART" id="SM00812">
    <property type="entry name" value="Alpha_L_fucos"/>
    <property type="match status" value="1"/>
</dbReference>
<dbReference type="EC" id="3.2.1.51" evidence="3"/>
<dbReference type="Proteomes" id="UP001595555">
    <property type="component" value="Unassembled WGS sequence"/>
</dbReference>
<proteinExistence type="inferred from homology"/>
<dbReference type="PANTHER" id="PTHR10030">
    <property type="entry name" value="ALPHA-L-FUCOSIDASE"/>
    <property type="match status" value="1"/>
</dbReference>
<dbReference type="PIRSF" id="PIRSF001092">
    <property type="entry name" value="Alpha-L-fucosidase"/>
    <property type="match status" value="1"/>
</dbReference>
<evidence type="ECO:0000259" key="8">
    <source>
        <dbReference type="Pfam" id="PF01120"/>
    </source>
</evidence>
<evidence type="ECO:0000256" key="4">
    <source>
        <dbReference type="ARBA" id="ARBA00022729"/>
    </source>
</evidence>
<gene>
    <name evidence="10" type="ORF">ACFODX_08245</name>
</gene>
<dbReference type="InterPro" id="IPR017853">
    <property type="entry name" value="GH"/>
</dbReference>
<dbReference type="InterPro" id="IPR013780">
    <property type="entry name" value="Glyco_hydro_b"/>
</dbReference>
<dbReference type="RefSeq" id="WP_378117931.1">
    <property type="nucleotide sequence ID" value="NZ_JBHRTF010000003.1"/>
</dbReference>
<dbReference type="InterPro" id="IPR057739">
    <property type="entry name" value="Glyco_hydro_29_N"/>
</dbReference>
<feature type="domain" description="Glycoside hydrolase family 29 N-terminal" evidence="8">
    <location>
        <begin position="35"/>
        <end position="399"/>
    </location>
</feature>
<reference evidence="11" key="1">
    <citation type="journal article" date="2019" name="Int. J. Syst. Evol. Microbiol.">
        <title>The Global Catalogue of Microorganisms (GCM) 10K type strain sequencing project: providing services to taxonomists for standard genome sequencing and annotation.</title>
        <authorList>
            <consortium name="The Broad Institute Genomics Platform"/>
            <consortium name="The Broad Institute Genome Sequencing Center for Infectious Disease"/>
            <person name="Wu L."/>
            <person name="Ma J."/>
        </authorList>
    </citation>
    <scope>NUCLEOTIDE SEQUENCE [LARGE SCALE GENOMIC DNA]</scope>
    <source>
        <strain evidence="11">KCTC 52237</strain>
    </source>
</reference>
<evidence type="ECO:0000256" key="2">
    <source>
        <dbReference type="ARBA" id="ARBA00007951"/>
    </source>
</evidence>
<dbReference type="EMBL" id="JBHRTF010000003">
    <property type="protein sequence ID" value="MFC3115543.1"/>
    <property type="molecule type" value="Genomic_DNA"/>
</dbReference>
<keyword evidence="5" id="KW-0378">Hydrolase</keyword>
<accession>A0ABV7FFM3</accession>
<protein>
    <recommendedName>
        <fullName evidence="3">alpha-L-fucosidase</fullName>
        <ecNumber evidence="3">3.2.1.51</ecNumber>
    </recommendedName>
</protein>
<evidence type="ECO:0000313" key="10">
    <source>
        <dbReference type="EMBL" id="MFC3115543.1"/>
    </source>
</evidence>
<dbReference type="InterPro" id="IPR016286">
    <property type="entry name" value="FUC_metazoa-typ"/>
</dbReference>
<comment type="function">
    <text evidence="1">Alpha-L-fucosidase is responsible for hydrolyzing the alpha-1,6-linked fucose joined to the reducing-end N-acetylglucosamine of the carbohydrate moieties of glycoproteins.</text>
</comment>
<keyword evidence="4 7" id="KW-0732">Signal</keyword>
<organism evidence="10 11">
    <name type="scientific">Cellvibrio fontiphilus</name>
    <dbReference type="NCBI Taxonomy" id="1815559"/>
    <lineage>
        <taxon>Bacteria</taxon>
        <taxon>Pseudomonadati</taxon>
        <taxon>Pseudomonadota</taxon>
        <taxon>Gammaproteobacteria</taxon>
        <taxon>Cellvibrionales</taxon>
        <taxon>Cellvibrionaceae</taxon>
        <taxon>Cellvibrio</taxon>
    </lineage>
</organism>
<evidence type="ECO:0000256" key="1">
    <source>
        <dbReference type="ARBA" id="ARBA00004071"/>
    </source>
</evidence>
<comment type="similarity">
    <text evidence="2">Belongs to the glycosyl hydrolase 29 family.</text>
</comment>
<comment type="caution">
    <text evidence="10">The sequence shown here is derived from an EMBL/GenBank/DDBJ whole genome shotgun (WGS) entry which is preliminary data.</text>
</comment>
<dbReference type="Pfam" id="PF16757">
    <property type="entry name" value="Fucosidase_C"/>
    <property type="match status" value="1"/>
</dbReference>
<evidence type="ECO:0000313" key="11">
    <source>
        <dbReference type="Proteomes" id="UP001595555"/>
    </source>
</evidence>
<dbReference type="SUPFAM" id="SSF51445">
    <property type="entry name" value="(Trans)glycosidases"/>
    <property type="match status" value="1"/>
</dbReference>
<feature type="signal peptide" evidence="7">
    <location>
        <begin position="1"/>
        <end position="28"/>
    </location>
</feature>
<keyword evidence="11" id="KW-1185">Reference proteome</keyword>
<keyword evidence="6" id="KW-0326">Glycosidase</keyword>
<dbReference type="Gene3D" id="2.60.40.1180">
    <property type="entry name" value="Golgi alpha-mannosidase II"/>
    <property type="match status" value="1"/>
</dbReference>
<evidence type="ECO:0000256" key="3">
    <source>
        <dbReference type="ARBA" id="ARBA00012662"/>
    </source>
</evidence>
<feature type="domain" description="Alpha-L-fucosidase C-terminal" evidence="9">
    <location>
        <begin position="429"/>
        <end position="509"/>
    </location>
</feature>
<evidence type="ECO:0000259" key="9">
    <source>
        <dbReference type="Pfam" id="PF16757"/>
    </source>
</evidence>
<evidence type="ECO:0000256" key="5">
    <source>
        <dbReference type="ARBA" id="ARBA00022801"/>
    </source>
</evidence>
<evidence type="ECO:0000256" key="6">
    <source>
        <dbReference type="ARBA" id="ARBA00023295"/>
    </source>
</evidence>
<dbReference type="PANTHER" id="PTHR10030:SF37">
    <property type="entry name" value="ALPHA-L-FUCOSIDASE-RELATED"/>
    <property type="match status" value="1"/>
</dbReference>
<name>A0ABV7FFM3_9GAMM</name>
<dbReference type="InterPro" id="IPR031919">
    <property type="entry name" value="Fucosidase_C"/>
</dbReference>
<sequence>MKNKFISTLTLVSTVLCTSLCASLYASATFANNHAPSTTVPFTSETLEKYAAPDWFKDAKLGIWSHWGPQAVPRIGDWYARFMYVPGTPQYEHHVKHYGHPSKVGYKDIIPLWKAEKFEPDALMKLYKEAGAKYFVSMAVHHDNFDLWNSKHHKWNAVNMGPKRDIVGDWKKAAQKQGLRFGVSEHLGASYSWFAPSHGYDQFWPLNGVGYDGENPEYADLYHTGKDKPYRDARTWYTDNPESQKNWLLRVTDLIDQYNPDLLYTDGGIPFGEVGRSLVADYYNKNIKNNGGRLEAVYNHKNIGSGEFILKAGVQDIERGVMEGISPYPWQTDTSNGDWFYNDNYGYKSSGQVIHMLTDIVSKNGNLLLNIVQYPDGSLPPESKRLLKEMAAWIKVNGEAIYATRPWKIFGEGPTAAAAGHFKEEDNYTAQDIRFTTKNDVLYATTLAEPAGQIKVLSLGKNSKLLDKKIKDVRLLGYSKKLEWRQEADHLLVVLPEKMPTPFGSSLKISF</sequence>
<dbReference type="Gene3D" id="3.20.20.80">
    <property type="entry name" value="Glycosidases"/>
    <property type="match status" value="1"/>
</dbReference>
<dbReference type="InterPro" id="IPR000933">
    <property type="entry name" value="Glyco_hydro_29"/>
</dbReference>